<dbReference type="PANTHER" id="PTHR33392">
    <property type="entry name" value="POLYISOPRENYL-TEICHOIC ACID--PEPTIDOGLYCAN TEICHOIC ACID TRANSFERASE TAGU"/>
    <property type="match status" value="1"/>
</dbReference>
<keyword evidence="3" id="KW-0472">Membrane</keyword>
<keyword evidence="7" id="KW-1185">Reference proteome</keyword>
<dbReference type="NCBIfam" id="TIGR00350">
    <property type="entry name" value="lytR_cpsA_psr"/>
    <property type="match status" value="1"/>
</dbReference>
<comment type="similarity">
    <text evidence="1">Belongs to the LytR/CpsA/Psr (LCP) family.</text>
</comment>
<dbReference type="PANTHER" id="PTHR33392:SF6">
    <property type="entry name" value="POLYISOPRENYL-TEICHOIC ACID--PEPTIDOGLYCAN TEICHOIC ACID TRANSFERASE TAGU"/>
    <property type="match status" value="1"/>
</dbReference>
<dbReference type="Gene3D" id="3.30.70.2390">
    <property type="match status" value="1"/>
</dbReference>
<protein>
    <submittedName>
        <fullName evidence="6">Transcriptional regulator</fullName>
    </submittedName>
</protein>
<reference evidence="6 7" key="1">
    <citation type="journal article" date="2010" name="ChemBioChem">
        <title>Cloning and characterization of the biosynthetic gene cluster of 16-membered macrolide antibiotic FD-891: involvement of a dual functional cytochrome P450 monooxygenase catalyzing epoxidation and hydroxylation.</title>
        <authorList>
            <person name="Kudo F."/>
            <person name="Motegi A."/>
            <person name="Mizoue K."/>
            <person name="Eguchi T."/>
        </authorList>
    </citation>
    <scope>NUCLEOTIDE SEQUENCE [LARGE SCALE GENOMIC DNA]</scope>
    <source>
        <strain evidence="6 7">A-8890</strain>
    </source>
</reference>
<dbReference type="InterPro" id="IPR050922">
    <property type="entry name" value="LytR/CpsA/Psr_CW_biosynth"/>
</dbReference>
<evidence type="ECO:0000259" key="5">
    <source>
        <dbReference type="Pfam" id="PF13399"/>
    </source>
</evidence>
<dbReference type="Pfam" id="PF03816">
    <property type="entry name" value="LytR_cpsA_psr"/>
    <property type="match status" value="1"/>
</dbReference>
<dbReference type="Gene3D" id="3.40.630.190">
    <property type="entry name" value="LCP protein"/>
    <property type="match status" value="1"/>
</dbReference>
<evidence type="ECO:0000256" key="1">
    <source>
        <dbReference type="ARBA" id="ARBA00006068"/>
    </source>
</evidence>
<feature type="domain" description="LytR/CpsA/Psr regulator C-terminal" evidence="5">
    <location>
        <begin position="455"/>
        <end position="550"/>
    </location>
</feature>
<evidence type="ECO:0000313" key="6">
    <source>
        <dbReference type="EMBL" id="BBC33702.1"/>
    </source>
</evidence>
<proteinExistence type="inferred from homology"/>
<feature type="region of interest" description="Disordered" evidence="2">
    <location>
        <begin position="557"/>
        <end position="579"/>
    </location>
</feature>
<dbReference type="EMBL" id="AP018448">
    <property type="protein sequence ID" value="BBC33702.1"/>
    <property type="molecule type" value="Genomic_DNA"/>
</dbReference>
<evidence type="ECO:0000313" key="7">
    <source>
        <dbReference type="Proteomes" id="UP001321542"/>
    </source>
</evidence>
<feature type="region of interest" description="Disordered" evidence="2">
    <location>
        <begin position="1"/>
        <end position="106"/>
    </location>
</feature>
<sequence length="579" mass="61155">MDAQGRGRADDIDPADQWVLNPSTGEYELRLSPSAPQSGVPRPRRAGAAASGGGGRTATTAAAPDTREIPEVVPGPRRRRGAPEEDPLPGRRGGRSKAKPKKKSTGKRILMWTGGTLAFVLVGVSTAGYLYYQHLNDNIDKIPDDGASTGGFSKDRAINLLVIGTDKRTGAGNEKYGDSGSVGHADTTILLHVSKDRTNATAMSIPRDMIVDIPDCETTQADGSKENIQGTTDVRFNTSLGQYGRTPSCTMRTVTELTGIVPDHFMVADFNAVKTLSTAIGGVKVCLEKDIKDEKSKLDLTKGEHVIQGETALSFLRTRYSVGLGSDLSRIKLQQQFLSSMIRQMKSEDTLTSPKKVLSLAEAATDALSVDDNLGDIKKLASLGQEVGKVSTKNITFTTVPVVDNTDGATVLPTPGKAEQLFETIKNDISLTEVKKKAKAKEAAKLKGSRADASEVRVNVYNGGAVAGSAQDTLNWMQNDVGVTKSSQLGNADETLSKTTLAYDPDQADQARKLADLMGLSASALKPGKGNSETNAQGLPAMVLTLGKDFKGAGVPLSGSSAADLDVDKSTADKKTCAS</sequence>
<dbReference type="InterPro" id="IPR004474">
    <property type="entry name" value="LytR_CpsA_psr"/>
</dbReference>
<gene>
    <name evidence="6" type="ORF">SGFS_049960</name>
</gene>
<organism evidence="6 7">
    <name type="scientific">Streptomyces graminofaciens</name>
    <dbReference type="NCBI Taxonomy" id="68212"/>
    <lineage>
        <taxon>Bacteria</taxon>
        <taxon>Bacillati</taxon>
        <taxon>Actinomycetota</taxon>
        <taxon>Actinomycetes</taxon>
        <taxon>Kitasatosporales</taxon>
        <taxon>Streptomycetaceae</taxon>
        <taxon>Streptomyces</taxon>
    </lineage>
</organism>
<feature type="compositionally biased region" description="Basic residues" evidence="2">
    <location>
        <begin position="92"/>
        <end position="106"/>
    </location>
</feature>
<reference evidence="6 7" key="2">
    <citation type="journal article" date="2023" name="ChemBioChem">
        <title>Acyltransferase Domain Exchange between Two Independent Type I Polyketide Synthases in the Same Producer Strain of Macrolide Antibiotics.</title>
        <authorList>
            <person name="Kudo F."/>
            <person name="Kishikawa K."/>
            <person name="Tsuboi K."/>
            <person name="Kido T."/>
            <person name="Usui T."/>
            <person name="Hashimoto J."/>
            <person name="Shin-Ya K."/>
            <person name="Miyanaga A."/>
            <person name="Eguchi T."/>
        </authorList>
    </citation>
    <scope>NUCLEOTIDE SEQUENCE [LARGE SCALE GENOMIC DNA]</scope>
    <source>
        <strain evidence="6 7">A-8890</strain>
    </source>
</reference>
<evidence type="ECO:0000256" key="3">
    <source>
        <dbReference type="SAM" id="Phobius"/>
    </source>
</evidence>
<dbReference type="InterPro" id="IPR027381">
    <property type="entry name" value="LytR/CpsA/Psr_C"/>
</dbReference>
<feature type="compositionally biased region" description="Basic and acidic residues" evidence="2">
    <location>
        <begin position="566"/>
        <end position="579"/>
    </location>
</feature>
<feature type="transmembrane region" description="Helical" evidence="3">
    <location>
        <begin position="109"/>
        <end position="132"/>
    </location>
</feature>
<accession>A0ABM8HKZ8</accession>
<feature type="compositionally biased region" description="Basic and acidic residues" evidence="2">
    <location>
        <begin position="1"/>
        <end position="11"/>
    </location>
</feature>
<keyword evidence="3" id="KW-0812">Transmembrane</keyword>
<evidence type="ECO:0000259" key="4">
    <source>
        <dbReference type="Pfam" id="PF03816"/>
    </source>
</evidence>
<keyword evidence="3" id="KW-1133">Transmembrane helix</keyword>
<name>A0ABM8HKZ8_9ACTN</name>
<dbReference type="Proteomes" id="UP001321542">
    <property type="component" value="Chromosome"/>
</dbReference>
<dbReference type="Pfam" id="PF13399">
    <property type="entry name" value="LytR_C"/>
    <property type="match status" value="1"/>
</dbReference>
<feature type="domain" description="Cell envelope-related transcriptional attenuator" evidence="4">
    <location>
        <begin position="184"/>
        <end position="347"/>
    </location>
</feature>
<dbReference type="RefSeq" id="WP_286253443.1">
    <property type="nucleotide sequence ID" value="NZ_AP018448.1"/>
</dbReference>
<evidence type="ECO:0000256" key="2">
    <source>
        <dbReference type="SAM" id="MobiDB-lite"/>
    </source>
</evidence>